<evidence type="ECO:0000259" key="5">
    <source>
        <dbReference type="Pfam" id="PF24930"/>
    </source>
</evidence>
<feature type="compositionally biased region" description="Low complexity" evidence="2">
    <location>
        <begin position="956"/>
        <end position="968"/>
    </location>
</feature>
<evidence type="ECO:0000256" key="2">
    <source>
        <dbReference type="SAM" id="MobiDB-lite"/>
    </source>
</evidence>
<dbReference type="PANTHER" id="PTHR10794:SF92">
    <property type="entry name" value="EMBRYOGENESIS-ASSOCIATED PROTEIN EMB8"/>
    <property type="match status" value="1"/>
</dbReference>
<dbReference type="Proteomes" id="UP001055439">
    <property type="component" value="Chromosome 7"/>
</dbReference>
<accession>A0A9E7KEH0</accession>
<gene>
    <name evidence="6" type="ORF">MUK42_12357</name>
</gene>
<evidence type="ECO:0000256" key="3">
    <source>
        <dbReference type="SAM" id="Phobius"/>
    </source>
</evidence>
<feature type="region of interest" description="Disordered" evidence="2">
    <location>
        <begin position="994"/>
        <end position="1015"/>
    </location>
</feature>
<feature type="compositionally biased region" description="Polar residues" evidence="2">
    <location>
        <begin position="867"/>
        <end position="883"/>
    </location>
</feature>
<keyword evidence="3" id="KW-1133">Transmembrane helix</keyword>
<feature type="region of interest" description="Disordered" evidence="2">
    <location>
        <begin position="867"/>
        <end position="893"/>
    </location>
</feature>
<dbReference type="InterPro" id="IPR056652">
    <property type="entry name" value="DUF7750"/>
</dbReference>
<feature type="domain" description="DUF7750" evidence="5">
    <location>
        <begin position="736"/>
        <end position="799"/>
    </location>
</feature>
<organism evidence="6 7">
    <name type="scientific">Musa troglodytarum</name>
    <name type="common">fe'i banana</name>
    <dbReference type="NCBI Taxonomy" id="320322"/>
    <lineage>
        <taxon>Eukaryota</taxon>
        <taxon>Viridiplantae</taxon>
        <taxon>Streptophyta</taxon>
        <taxon>Embryophyta</taxon>
        <taxon>Tracheophyta</taxon>
        <taxon>Spermatophyta</taxon>
        <taxon>Magnoliopsida</taxon>
        <taxon>Liliopsida</taxon>
        <taxon>Zingiberales</taxon>
        <taxon>Musaceae</taxon>
        <taxon>Musa</taxon>
    </lineage>
</organism>
<dbReference type="GO" id="GO:0080120">
    <property type="term" value="P:CAAX-box protein maturation"/>
    <property type="evidence" value="ECO:0007669"/>
    <property type="project" value="UniProtKB-ARBA"/>
</dbReference>
<feature type="compositionally biased region" description="Basic and acidic residues" evidence="2">
    <location>
        <begin position="1084"/>
        <end position="1093"/>
    </location>
</feature>
<name>A0A9E7KEH0_9LILI</name>
<sequence>MLKASVDESNAHTLSRLLLPAECAKGNTAARIAVEGGAPSIQLTVTKGAVTDTEAIARKEKGRTVISCCLLLICSTCRLLLVPSPSSSSSRPFPASPRPSSTTLPISTTTVFLELARNLSWEVRIRMILRSVPSQFDLQAALLRPENPHPSRRSPRVLPHNRPRGRRRRVEVRVRSSLDGFLQDLVVAFPSLTSLDLLFAPAIGFAAGAAFYFSSLRRGKPSDVDAVVGDWVLFTSPTPFNRSVLLRCPSVSFEDGGELLEGVNESLLRDERHYVNLSRGRIPFAREEGDEGPEEEISYQRACVGTDDGGVISLDWPENLDLGKEHGLDTTVLIVPGTAEGSMDRYVRSFVSDALQHGYFPIVMNPRGCAGSPLTTPRLFTAADSDDVFRALQFISSVRPWTTVMGVGWGYGANMLTKYLAEVGESTVLTAVVCVDNPFDLAEATRSFPHHIALDQKLMTGLIDILQDNKELFQGKAKNFDVGKALSTKSVRDFDGAISIISHGHDTIEDFYSKTSTRQSIHSLKIPVLFIQACAILMFNSKSDDGTVPTYSIPRSSIAENPFTSLLLCSYLPSSFMATRHSAIFWCQHLAIEWISAVEFTLLKGRHPLLKDADVTINPSKGLAFIDERAPEQNISNGVKGSYNSSPLHLSCKIVDGYINRKLTWPNSVNGFLDDPANSVLKQIDAAAQGKVNGNVDSRSELQQIESGDDDGTKHINAIDFKNSSADTEMDEEENKVLQTAAVVMNMLDVTMPGTLDDEQKKKVLSAVGQGEILVRALQGAVPEDVRGKLTTAVTEIMQTQGKNLNLEGLNRIGWIPNVTSKVKSRIQDTMKISVNKNGHDENNSGVDHEGRVQGDLEQLNSVNISISENVEPSEQRTSQSPGLTDDGCEPSQVNSMERVDHVIDETGGEKHKVSQRLGIADKHIEDDNFLSDASYIHYSEEKSTDHNKEQNMPISMSNSEESLSSSVSVSDHQVVQKECYEFEKNEDKVNQELHQNSHSSTTSNEALHCSSKPPSLSVTQALDALTGFDDSTQMAVNSVFGVLENMIDQLEKSNDEGDDDEVKKSKDEISQILLPDLPTVNGDDYKRTEQRSNRSSKLSNINLSPRHPDNYVNKEDIQADNTVEDKFGSNCLANNLESSTETRTGGSKLNTLGLDPSNNIGKVGPLQNYSLDIAIDPYYWGSPYEAYLQRHISSWFPRPKSSDLDSTTDLFLDPEKGQWKMLDQAGSFSGNIEEGWQNQIINGDTKNQHQSSTQSDADSIIETSYAILDSELPEIEQQLTETFDTKGGWDTKEEEMLCLIRNNLLDSLKVEVDRRLSTPNLKELEGDLVDDMKQVAAAVTKAIVLDNHLDLKSLSEDNHLKMVNGTLDGEHTVKIISSAIEETRYLKKALPVGLIVGSLLASLRKHFKIAALHYVDQNKDIEKSGNIQEKHSMEEVYIRNEHLDDDKNQVYNDLNGVDKNSVTTNYSKDGVMVRAVTAALGATALLAHHQQKDTYKSSQVMEVPSSVTDIKGSQNDEHTKSEEATQEKNPITIVSSLAEKAISVAGPVVPTKDDGEVDQERLVAVLAELGQKGGLLRLVGKVALLWGGLRGAMSLTDRLISFLHIAERPLFQRVIWFGCMVLVLWSPVVIPLLPTIVQSWTTRTSNKIAEYACVLGLHVSSMILVVLWGKRIRGYDNPLERYGLDLTAPRVLGFVKGLIGGMAIVMFVHSINGLLGYASLSWPSGSTLLSLKSFINMLLLGVRGIITATGAALAEELLFRSWLLEEVAVDLGYYRAIMISGVAFSLIHRSLPSIPGFLLLSLALFGIKQRSNDKIYVPIGVRSGIMITNFTLQTGGFIRYECGTPSWLINTHPLHPFDGVVGLSVCVLLAILFFPRQPQPSKCSKDIQEQNG</sequence>
<feature type="compositionally biased region" description="Polar residues" evidence="2">
    <location>
        <begin position="994"/>
        <end position="1006"/>
    </location>
</feature>
<evidence type="ECO:0000256" key="1">
    <source>
        <dbReference type="ARBA" id="ARBA00010884"/>
    </source>
</evidence>
<keyword evidence="3" id="KW-0472">Membrane</keyword>
<feature type="transmembrane region" description="Helical" evidence="3">
    <location>
        <begin position="1860"/>
        <end position="1876"/>
    </location>
</feature>
<keyword evidence="3" id="KW-0812">Transmembrane</keyword>
<feature type="transmembrane region" description="Helical" evidence="3">
    <location>
        <begin position="1775"/>
        <end position="1808"/>
    </location>
</feature>
<evidence type="ECO:0000313" key="6">
    <source>
        <dbReference type="EMBL" id="URE14496.1"/>
    </source>
</evidence>
<dbReference type="Gene3D" id="3.40.50.1820">
    <property type="entry name" value="alpha/beta hydrolase"/>
    <property type="match status" value="1"/>
</dbReference>
<feature type="domain" description="CAAX prenyl protease 2/Lysostaphin resistance protein A-like" evidence="4">
    <location>
        <begin position="1745"/>
        <end position="1822"/>
    </location>
</feature>
<dbReference type="GO" id="GO:0034338">
    <property type="term" value="F:short-chain carboxylesterase activity"/>
    <property type="evidence" value="ECO:0007669"/>
    <property type="project" value="TreeGrafter"/>
</dbReference>
<protein>
    <submittedName>
        <fullName evidence="6">Abhydrolase domain containing</fullName>
    </submittedName>
</protein>
<feature type="compositionally biased region" description="Basic residues" evidence="2">
    <location>
        <begin position="150"/>
        <end position="165"/>
    </location>
</feature>
<dbReference type="SUPFAM" id="SSF53474">
    <property type="entry name" value="alpha/beta-Hydrolases"/>
    <property type="match status" value="1"/>
</dbReference>
<dbReference type="GO" id="GO:0004175">
    <property type="term" value="F:endopeptidase activity"/>
    <property type="evidence" value="ECO:0007669"/>
    <property type="project" value="UniProtKB-ARBA"/>
</dbReference>
<dbReference type="GO" id="GO:0047372">
    <property type="term" value="F:monoacylglycerol lipase activity"/>
    <property type="evidence" value="ECO:0007669"/>
    <property type="project" value="TreeGrafter"/>
</dbReference>
<keyword evidence="7" id="KW-1185">Reference proteome</keyword>
<reference evidence="6" key="1">
    <citation type="submission" date="2022-05" db="EMBL/GenBank/DDBJ databases">
        <title>The Musa troglodytarum L. genome provides insights into the mechanism of non-climacteric behaviour and enrichment of carotenoids.</title>
        <authorList>
            <person name="Wang J."/>
        </authorList>
    </citation>
    <scope>NUCLEOTIDE SEQUENCE</scope>
    <source>
        <tissue evidence="6">Leaf</tissue>
    </source>
</reference>
<feature type="transmembrane region" description="Helical" evidence="3">
    <location>
        <begin position="1699"/>
        <end position="1723"/>
    </location>
</feature>
<proteinExistence type="inferred from homology"/>
<feature type="transmembrane region" description="Helical" evidence="3">
    <location>
        <begin position="1649"/>
        <end position="1670"/>
    </location>
</feature>
<feature type="region of interest" description="Disordered" evidence="2">
    <location>
        <begin position="1077"/>
        <end position="1114"/>
    </location>
</feature>
<feature type="compositionally biased region" description="Basic and acidic residues" evidence="2">
    <location>
        <begin position="1515"/>
        <end position="1527"/>
    </location>
</feature>
<feature type="transmembrane region" description="Helical" evidence="3">
    <location>
        <begin position="1735"/>
        <end position="1755"/>
    </location>
</feature>
<dbReference type="Pfam" id="PF24930">
    <property type="entry name" value="DUF7750"/>
    <property type="match status" value="1"/>
</dbReference>
<dbReference type="InterPro" id="IPR003675">
    <property type="entry name" value="Rce1/LyrA-like_dom"/>
</dbReference>
<feature type="region of interest" description="Disordered" evidence="2">
    <location>
        <begin position="144"/>
        <end position="165"/>
    </location>
</feature>
<dbReference type="PANTHER" id="PTHR10794">
    <property type="entry name" value="ABHYDROLASE DOMAIN-CONTAINING PROTEIN"/>
    <property type="match status" value="1"/>
</dbReference>
<dbReference type="EMBL" id="CP097509">
    <property type="protein sequence ID" value="URE14496.1"/>
    <property type="molecule type" value="Genomic_DNA"/>
</dbReference>
<evidence type="ECO:0000313" key="7">
    <source>
        <dbReference type="Proteomes" id="UP001055439"/>
    </source>
</evidence>
<feature type="transmembrane region" description="Helical" evidence="3">
    <location>
        <begin position="1820"/>
        <end position="1840"/>
    </location>
</feature>
<evidence type="ECO:0000259" key="4">
    <source>
        <dbReference type="Pfam" id="PF02517"/>
    </source>
</evidence>
<comment type="similarity">
    <text evidence="1">Belongs to the AB hydrolase superfamily. AB hydrolase 4 family.</text>
</comment>
<feature type="transmembrane region" description="Helical" evidence="3">
    <location>
        <begin position="1615"/>
        <end position="1637"/>
    </location>
</feature>
<feature type="region of interest" description="Disordered" evidence="2">
    <location>
        <begin position="1508"/>
        <end position="1527"/>
    </location>
</feature>
<dbReference type="OrthoDB" id="5954035at2759"/>
<dbReference type="Pfam" id="PF02517">
    <property type="entry name" value="Rce1-like"/>
    <property type="match status" value="1"/>
</dbReference>
<feature type="compositionally biased region" description="Polar residues" evidence="2">
    <location>
        <begin position="1094"/>
        <end position="1104"/>
    </location>
</feature>
<dbReference type="InterPro" id="IPR029058">
    <property type="entry name" value="AB_hydrolase_fold"/>
</dbReference>
<feature type="region of interest" description="Disordered" evidence="2">
    <location>
        <begin position="942"/>
        <end position="968"/>
    </location>
</feature>
<dbReference type="InterPro" id="IPR050960">
    <property type="entry name" value="AB_hydrolase_4_sf"/>
</dbReference>